<dbReference type="Gene3D" id="2.60.40.10">
    <property type="entry name" value="Immunoglobulins"/>
    <property type="match status" value="1"/>
</dbReference>
<protein>
    <recommendedName>
        <fullName evidence="2">Ig-like domain-containing protein</fullName>
    </recommendedName>
</protein>
<dbReference type="PROSITE" id="PS50835">
    <property type="entry name" value="IG_LIKE"/>
    <property type="match status" value="1"/>
</dbReference>
<dbReference type="InterPro" id="IPR013098">
    <property type="entry name" value="Ig_I-set"/>
</dbReference>
<dbReference type="SUPFAM" id="SSF48726">
    <property type="entry name" value="Immunoglobulin"/>
    <property type="match status" value="1"/>
</dbReference>
<keyword evidence="4" id="KW-1185">Reference proteome</keyword>
<reference evidence="3" key="1">
    <citation type="submission" date="2025-08" db="UniProtKB">
        <authorList>
            <consortium name="Ensembl"/>
        </authorList>
    </citation>
    <scope>IDENTIFICATION</scope>
</reference>
<dbReference type="Ensembl" id="ENSCABT00000019398.1">
    <property type="protein sequence ID" value="ENSCABP00000017687.1"/>
    <property type="gene ID" value="ENSCABG00000013146.1"/>
</dbReference>
<dbReference type="InterPro" id="IPR003599">
    <property type="entry name" value="Ig_sub"/>
</dbReference>
<reference evidence="3" key="2">
    <citation type="submission" date="2025-09" db="UniProtKB">
        <authorList>
            <consortium name="Ensembl"/>
        </authorList>
    </citation>
    <scope>IDENTIFICATION</scope>
</reference>
<sequence>MKEISSSTFNGSKTETGSLCSPFQERRLPYEEQHEDVKIDFEVTEMPPRFTTPLFDLEILENSEAVFECTVTGSPTPQVQWFKENTCITTDGRSYLVAAEKGSHCLKIQNVGHSDSGTYRCKAVNSVGEAICKSSLVIEMNESEGAFYCCFFALWLECSIFSDFLLNSCNCEHVINY</sequence>
<dbReference type="GO" id="GO:0004672">
    <property type="term" value="F:protein kinase activity"/>
    <property type="evidence" value="ECO:0007669"/>
    <property type="project" value="TreeGrafter"/>
</dbReference>
<dbReference type="GeneTree" id="ENSGT01110000267173"/>
<name>A0A8C0H335_CHEAB</name>
<dbReference type="InterPro" id="IPR036179">
    <property type="entry name" value="Ig-like_dom_sf"/>
</dbReference>
<feature type="domain" description="Ig-like" evidence="2">
    <location>
        <begin position="48"/>
        <end position="139"/>
    </location>
</feature>
<dbReference type="FunFam" id="2.60.40.10:FF:000779">
    <property type="entry name" value="Titin b"/>
    <property type="match status" value="1"/>
</dbReference>
<dbReference type="SMART" id="SM00409">
    <property type="entry name" value="IG"/>
    <property type="match status" value="1"/>
</dbReference>
<dbReference type="InterPro" id="IPR003598">
    <property type="entry name" value="Ig_sub2"/>
</dbReference>
<evidence type="ECO:0000256" key="1">
    <source>
        <dbReference type="SAM" id="MobiDB-lite"/>
    </source>
</evidence>
<evidence type="ECO:0000313" key="3">
    <source>
        <dbReference type="Ensembl" id="ENSCABP00000017687.1"/>
    </source>
</evidence>
<dbReference type="AlphaFoldDB" id="A0A8C0H335"/>
<feature type="region of interest" description="Disordered" evidence="1">
    <location>
        <begin position="1"/>
        <end position="25"/>
    </location>
</feature>
<dbReference type="InterPro" id="IPR013783">
    <property type="entry name" value="Ig-like_fold"/>
</dbReference>
<dbReference type="PANTHER" id="PTHR47633">
    <property type="entry name" value="IMMUNOGLOBULIN"/>
    <property type="match status" value="1"/>
</dbReference>
<dbReference type="Pfam" id="PF07679">
    <property type="entry name" value="I-set"/>
    <property type="match status" value="1"/>
</dbReference>
<dbReference type="Proteomes" id="UP000694404">
    <property type="component" value="Unplaced"/>
</dbReference>
<evidence type="ECO:0000313" key="4">
    <source>
        <dbReference type="Proteomes" id="UP000694404"/>
    </source>
</evidence>
<dbReference type="SMART" id="SM00408">
    <property type="entry name" value="IGc2"/>
    <property type="match status" value="1"/>
</dbReference>
<evidence type="ECO:0000259" key="2">
    <source>
        <dbReference type="PROSITE" id="PS50835"/>
    </source>
</evidence>
<dbReference type="PANTHER" id="PTHR47633:SF16">
    <property type="entry name" value="CAVP-TARGET PROTEIN-LIKE"/>
    <property type="match status" value="1"/>
</dbReference>
<organism evidence="3 4">
    <name type="scientific">Chelonoidis abingdonii</name>
    <name type="common">Abingdon island giant tortoise</name>
    <name type="synonym">Testudo abingdonii</name>
    <dbReference type="NCBI Taxonomy" id="106734"/>
    <lineage>
        <taxon>Eukaryota</taxon>
        <taxon>Metazoa</taxon>
        <taxon>Chordata</taxon>
        <taxon>Craniata</taxon>
        <taxon>Vertebrata</taxon>
        <taxon>Euteleostomi</taxon>
        <taxon>Archelosauria</taxon>
        <taxon>Testudinata</taxon>
        <taxon>Testudines</taxon>
        <taxon>Cryptodira</taxon>
        <taxon>Durocryptodira</taxon>
        <taxon>Testudinoidea</taxon>
        <taxon>Testudinidae</taxon>
        <taxon>Chelonoidis</taxon>
    </lineage>
</organism>
<feature type="compositionally biased region" description="Polar residues" evidence="1">
    <location>
        <begin position="1"/>
        <end position="21"/>
    </location>
</feature>
<dbReference type="InterPro" id="IPR007110">
    <property type="entry name" value="Ig-like_dom"/>
</dbReference>
<proteinExistence type="predicted"/>
<accession>A0A8C0H335</accession>